<proteinExistence type="predicted"/>
<evidence type="ECO:0000313" key="3">
    <source>
        <dbReference type="Proteomes" id="UP000770661"/>
    </source>
</evidence>
<protein>
    <submittedName>
        <fullName evidence="2">Uncharacterized protein</fullName>
    </submittedName>
</protein>
<name>A0A8J5CJH5_CHIOP</name>
<feature type="compositionally biased region" description="Basic and acidic residues" evidence="1">
    <location>
        <begin position="160"/>
        <end position="177"/>
    </location>
</feature>
<accession>A0A8J5CJH5</accession>
<dbReference type="Proteomes" id="UP000770661">
    <property type="component" value="Unassembled WGS sequence"/>
</dbReference>
<dbReference type="PANTHER" id="PTHR46113">
    <property type="entry name" value="SNAC DOMAIN-CONTAINING PROTEIN"/>
    <property type="match status" value="1"/>
</dbReference>
<dbReference type="AlphaFoldDB" id="A0A8J5CJH5"/>
<feature type="region of interest" description="Disordered" evidence="1">
    <location>
        <begin position="144"/>
        <end position="227"/>
    </location>
</feature>
<evidence type="ECO:0000313" key="2">
    <source>
        <dbReference type="EMBL" id="KAG0712564.1"/>
    </source>
</evidence>
<evidence type="ECO:0000256" key="1">
    <source>
        <dbReference type="SAM" id="MobiDB-lite"/>
    </source>
</evidence>
<comment type="caution">
    <text evidence="2">The sequence shown here is derived from an EMBL/GenBank/DDBJ whole genome shotgun (WGS) entry which is preliminary data.</text>
</comment>
<gene>
    <name evidence="2" type="ORF">GWK47_018236</name>
</gene>
<dbReference type="PANTHER" id="PTHR46113:SF1">
    <property type="entry name" value="PEPTIDASE M17 LEUCYL AMINOPEPTIDASE N-TERMINAL DOMAIN-CONTAINING PROTEIN"/>
    <property type="match status" value="1"/>
</dbReference>
<sequence>MSRRRFEMSSTRSTDKLWLVGAPATQELPSSVLPNREEVLCVLQYYAKLNPRDLAFSVRQTALNVQHQYSKANIPTIDPCDILKKVRRLHEEYNGLKKSKSRTTGQAEENRANFVACLKNLFDVAHRDTMSKIMIKEDRDFLEAQRKPGRQGKMGGMDRAWVEKETRTQQRRDDDGSRAAQESQAFAERQATVELEFLTSSSSPEEQDVIASPPPKRSRRAPSQKKIISPQVSAALDRTNISDRKAAHVLLPFVEELGANTRELSLSASTINRQRKRVVDRLPILLSGEGVEKILAVPITDGKAEPTANTIHSVISEWAISDRIRALCFDTTATNTGSKGGVCVRLQQSLGRDLLHLACRHHMLEILLGTVFSALIPETSQSPDIVAFVHFREFWPYVEQDQYRTANEELKEDWVDDILKLCQGYLRKDHPRDDYRELLELAVVFLGGIPHGRKKIFFHKPGAVHQARWMARAIYALKMWIFAPQFAEYQKQRPSSSRAVKAAVPPKLDEFCIFIVRYYIRAWFSAACSANAPRNDLDLYKALAKETNKAIRESGLKALGRHMWYLSEVTVGLALFDDEMPLEEKRNVVASLRSMERSEEPPPKFCVEEADLDNKTVASFVTKNTEKFLDLLDKGFLNVDPAMWGMNPMYQAGARRVRGLLVTNDAAERGVALVQDFTKNPRTKSEDQLQCLLQVVEDHRKMYPTAKKYDSPDGAAALARPPPPLGLTRLPQSYTGSGLYSCYNSPRVAGFSRPCAQELLTEILSQPYPSPH</sequence>
<keyword evidence="3" id="KW-1185">Reference proteome</keyword>
<dbReference type="OrthoDB" id="6376573at2759"/>
<dbReference type="EMBL" id="JACEEZ010022299">
    <property type="protein sequence ID" value="KAG0712564.1"/>
    <property type="molecule type" value="Genomic_DNA"/>
</dbReference>
<reference evidence="2" key="1">
    <citation type="submission" date="2020-07" db="EMBL/GenBank/DDBJ databases">
        <title>The High-quality genome of the commercially important snow crab, Chionoecetes opilio.</title>
        <authorList>
            <person name="Jeong J.-H."/>
            <person name="Ryu S."/>
        </authorList>
    </citation>
    <scope>NUCLEOTIDE SEQUENCE</scope>
    <source>
        <strain evidence="2">MADBK_172401_WGS</strain>
        <tissue evidence="2">Digestive gland</tissue>
    </source>
</reference>
<organism evidence="2 3">
    <name type="scientific">Chionoecetes opilio</name>
    <name type="common">Atlantic snow crab</name>
    <name type="synonym">Cancer opilio</name>
    <dbReference type="NCBI Taxonomy" id="41210"/>
    <lineage>
        <taxon>Eukaryota</taxon>
        <taxon>Metazoa</taxon>
        <taxon>Ecdysozoa</taxon>
        <taxon>Arthropoda</taxon>
        <taxon>Crustacea</taxon>
        <taxon>Multicrustacea</taxon>
        <taxon>Malacostraca</taxon>
        <taxon>Eumalacostraca</taxon>
        <taxon>Eucarida</taxon>
        <taxon>Decapoda</taxon>
        <taxon>Pleocyemata</taxon>
        <taxon>Brachyura</taxon>
        <taxon>Eubrachyura</taxon>
        <taxon>Majoidea</taxon>
        <taxon>Majidae</taxon>
        <taxon>Chionoecetes</taxon>
    </lineage>
</organism>